<dbReference type="OrthoDB" id="1404180at2"/>
<organism evidence="2 3">
    <name type="scientific">Sphingobacterium corticibacterium</name>
    <dbReference type="NCBI Taxonomy" id="2484746"/>
    <lineage>
        <taxon>Bacteria</taxon>
        <taxon>Pseudomonadati</taxon>
        <taxon>Bacteroidota</taxon>
        <taxon>Sphingobacteriia</taxon>
        <taxon>Sphingobacteriales</taxon>
        <taxon>Sphingobacteriaceae</taxon>
        <taxon>Sphingobacterium</taxon>
    </lineage>
</organism>
<dbReference type="RefSeq" id="WP_130143480.1">
    <property type="nucleotide sequence ID" value="NZ_SGIT01000006.1"/>
</dbReference>
<comment type="caution">
    <text evidence="2">The sequence shown here is derived from an EMBL/GenBank/DDBJ whole genome shotgun (WGS) entry which is preliminary data.</text>
</comment>
<feature type="signal peptide" evidence="1">
    <location>
        <begin position="1"/>
        <end position="25"/>
    </location>
</feature>
<evidence type="ECO:0008006" key="4">
    <source>
        <dbReference type="Google" id="ProtNLM"/>
    </source>
</evidence>
<keyword evidence="1" id="KW-0732">Signal</keyword>
<evidence type="ECO:0000256" key="1">
    <source>
        <dbReference type="SAM" id="SignalP"/>
    </source>
</evidence>
<sequence>MKTLKLKAGILALAMGMLFVGCSDNDDPQPDPDDNQESKYVLITMSSNVLEKPGYATAFDELPSGNIANNGSNALQGFGFGGWRPYGNWLFKMFATETPNTLGIERLEVNANGDVTSGQFIAGDNTTNGTGNFVIVDENKGYYWDGASPLKIQIFNPTTMSRTGDIDLADVVNQRGADEAEILYRAIGQKFLAVKGGKLFANITYATTNGTQKGFWDDFYDDVYIAVIDIASGTHDKTIKIEDTGAIAYINDNNMYDFDTNGDLYIVTQGVHPRGEGGKSKIVRIKANETDIDPEWNLNMDDIMDGGKFVSVFAKDGKIITVIPKERIVGGPTGNINFEDIWEFYSIDIASKERTKINGVPAVTNPGAAYGAIEIDDKILLRVTTKDGSKNGYFEYNASTNSATELFKVTSGGSVSGLHKVNIGN</sequence>
<reference evidence="2 3" key="1">
    <citation type="submission" date="2019-02" db="EMBL/GenBank/DDBJ databases">
        <authorList>
            <person name="Li Y."/>
        </authorList>
    </citation>
    <scope>NUCLEOTIDE SEQUENCE [LARGE SCALE GENOMIC DNA]</scope>
    <source>
        <strain evidence="2 3">30C10-4-7</strain>
    </source>
</reference>
<evidence type="ECO:0000313" key="3">
    <source>
        <dbReference type="Proteomes" id="UP000292855"/>
    </source>
</evidence>
<dbReference type="AlphaFoldDB" id="A0A4Q6XPE6"/>
<proteinExistence type="predicted"/>
<protein>
    <recommendedName>
        <fullName evidence="4">DUF4374 domain-containing protein</fullName>
    </recommendedName>
</protein>
<gene>
    <name evidence="2" type="ORF">EWE74_20225</name>
</gene>
<dbReference type="EMBL" id="SGIT01000006">
    <property type="protein sequence ID" value="RZF57996.1"/>
    <property type="molecule type" value="Genomic_DNA"/>
</dbReference>
<feature type="chain" id="PRO_5020231934" description="DUF4374 domain-containing protein" evidence="1">
    <location>
        <begin position="26"/>
        <end position="425"/>
    </location>
</feature>
<keyword evidence="3" id="KW-1185">Reference proteome</keyword>
<evidence type="ECO:0000313" key="2">
    <source>
        <dbReference type="EMBL" id="RZF57996.1"/>
    </source>
</evidence>
<dbReference type="Proteomes" id="UP000292855">
    <property type="component" value="Unassembled WGS sequence"/>
</dbReference>
<name>A0A4Q6XPE6_9SPHI</name>
<accession>A0A4Q6XPE6</accession>
<dbReference type="PROSITE" id="PS51257">
    <property type="entry name" value="PROKAR_LIPOPROTEIN"/>
    <property type="match status" value="1"/>
</dbReference>